<keyword evidence="3" id="KW-1185">Reference proteome</keyword>
<feature type="region of interest" description="Disordered" evidence="1">
    <location>
        <begin position="88"/>
        <end position="130"/>
    </location>
</feature>
<proteinExistence type="predicted"/>
<dbReference type="Proteomes" id="UP001630127">
    <property type="component" value="Unassembled WGS sequence"/>
</dbReference>
<accession>A0ABD2YSP5</accession>
<evidence type="ECO:0000313" key="3">
    <source>
        <dbReference type="Proteomes" id="UP001630127"/>
    </source>
</evidence>
<feature type="compositionally biased region" description="Basic and acidic residues" evidence="1">
    <location>
        <begin position="88"/>
        <end position="113"/>
    </location>
</feature>
<name>A0ABD2YSP5_9GENT</name>
<comment type="caution">
    <text evidence="2">The sequence shown here is derived from an EMBL/GenBank/DDBJ whole genome shotgun (WGS) entry which is preliminary data.</text>
</comment>
<protein>
    <recommendedName>
        <fullName evidence="4">Reverse transcriptase zinc-binding domain-containing protein</fullName>
    </recommendedName>
</protein>
<dbReference type="EMBL" id="JBJUIK010000012">
    <property type="protein sequence ID" value="KAL3510389.1"/>
    <property type="molecule type" value="Genomic_DNA"/>
</dbReference>
<evidence type="ECO:0008006" key="4">
    <source>
        <dbReference type="Google" id="ProtNLM"/>
    </source>
</evidence>
<evidence type="ECO:0000256" key="1">
    <source>
        <dbReference type="SAM" id="MobiDB-lite"/>
    </source>
</evidence>
<dbReference type="AlphaFoldDB" id="A0ABD2YSP5"/>
<organism evidence="2 3">
    <name type="scientific">Cinchona calisaya</name>
    <dbReference type="NCBI Taxonomy" id="153742"/>
    <lineage>
        <taxon>Eukaryota</taxon>
        <taxon>Viridiplantae</taxon>
        <taxon>Streptophyta</taxon>
        <taxon>Embryophyta</taxon>
        <taxon>Tracheophyta</taxon>
        <taxon>Spermatophyta</taxon>
        <taxon>Magnoliopsida</taxon>
        <taxon>eudicotyledons</taxon>
        <taxon>Gunneridae</taxon>
        <taxon>Pentapetalae</taxon>
        <taxon>asterids</taxon>
        <taxon>lamiids</taxon>
        <taxon>Gentianales</taxon>
        <taxon>Rubiaceae</taxon>
        <taxon>Cinchonoideae</taxon>
        <taxon>Cinchoneae</taxon>
        <taxon>Cinchona</taxon>
    </lineage>
</organism>
<reference evidence="2 3" key="1">
    <citation type="submission" date="2024-11" db="EMBL/GenBank/DDBJ databases">
        <title>A near-complete genome assembly of Cinchona calisaya.</title>
        <authorList>
            <person name="Lian D.C."/>
            <person name="Zhao X.W."/>
            <person name="Wei L."/>
        </authorList>
    </citation>
    <scope>NUCLEOTIDE SEQUENCE [LARGE SCALE GENOMIC DNA]</scope>
    <source>
        <tissue evidence="2">Nenye</tissue>
    </source>
</reference>
<evidence type="ECO:0000313" key="2">
    <source>
        <dbReference type="EMBL" id="KAL3510389.1"/>
    </source>
</evidence>
<sequence length="130" mass="15571">MQVSADCVFCGANESMEYLFFNCDETYKILDKVKRLGLIQRDKQPLSDELKWMSEYWRARNFVNQVKKWMLGRENKDADNAAKKAEAYKRLGEKQKEDRERKYKMQEADERLKKSMAKNPCRAEEELEEK</sequence>
<gene>
    <name evidence="2" type="ORF">ACH5RR_029790</name>
</gene>